<dbReference type="Gene3D" id="1.10.287.610">
    <property type="entry name" value="Helix hairpin bin"/>
    <property type="match status" value="1"/>
</dbReference>
<dbReference type="GO" id="GO:0046872">
    <property type="term" value="F:metal ion binding"/>
    <property type="evidence" value="ECO:0007669"/>
    <property type="project" value="UniProtKB-KW"/>
</dbReference>
<organism evidence="17 18">
    <name type="scientific">Thermodesulforhabdus norvegica</name>
    <dbReference type="NCBI Taxonomy" id="39841"/>
    <lineage>
        <taxon>Bacteria</taxon>
        <taxon>Pseudomonadati</taxon>
        <taxon>Thermodesulfobacteriota</taxon>
        <taxon>Syntrophobacteria</taxon>
        <taxon>Syntrophobacterales</taxon>
        <taxon>Thermodesulforhabdaceae</taxon>
        <taxon>Thermodesulforhabdus</taxon>
    </lineage>
</organism>
<dbReference type="SUPFAM" id="SSF56091">
    <property type="entry name" value="DNA ligase/mRNA capping enzyme, catalytic domain"/>
    <property type="match status" value="1"/>
</dbReference>
<dbReference type="FunFam" id="1.10.287.610:FF:000002">
    <property type="entry name" value="DNA ligase"/>
    <property type="match status" value="1"/>
</dbReference>
<dbReference type="InterPro" id="IPR010994">
    <property type="entry name" value="RuvA_2-like"/>
</dbReference>
<protein>
    <recommendedName>
        <fullName evidence="3 14">DNA ligase</fullName>
        <ecNumber evidence="2 14">6.5.1.2</ecNumber>
    </recommendedName>
    <alternativeName>
        <fullName evidence="14">Polydeoxyribonucleotide synthase [NAD(+)]</fullName>
    </alternativeName>
</protein>
<evidence type="ECO:0000256" key="10">
    <source>
        <dbReference type="ARBA" id="ARBA00023027"/>
    </source>
</evidence>
<feature type="binding site" evidence="14">
    <location>
        <position position="139"/>
    </location>
    <ligand>
        <name>NAD(+)</name>
        <dbReference type="ChEBI" id="CHEBI:57540"/>
    </ligand>
</feature>
<dbReference type="InterPro" id="IPR004149">
    <property type="entry name" value="Znf_DNAligase_C4"/>
</dbReference>
<evidence type="ECO:0000256" key="2">
    <source>
        <dbReference type="ARBA" id="ARBA00012722"/>
    </source>
</evidence>
<dbReference type="FunFam" id="3.30.470.30:FF:000001">
    <property type="entry name" value="DNA ligase"/>
    <property type="match status" value="1"/>
</dbReference>
<dbReference type="Pfam" id="PF03119">
    <property type="entry name" value="DNA_ligase_ZBD"/>
    <property type="match status" value="1"/>
</dbReference>
<dbReference type="GO" id="GO:0003911">
    <property type="term" value="F:DNA ligase (NAD+) activity"/>
    <property type="evidence" value="ECO:0007669"/>
    <property type="project" value="UniProtKB-UniRule"/>
</dbReference>
<evidence type="ECO:0000256" key="9">
    <source>
        <dbReference type="ARBA" id="ARBA00022842"/>
    </source>
</evidence>
<feature type="binding site" evidence="14">
    <location>
        <begin position="85"/>
        <end position="86"/>
    </location>
    <ligand>
        <name>NAD(+)</name>
        <dbReference type="ChEBI" id="CHEBI:57540"/>
    </ligand>
</feature>
<comment type="cofactor">
    <cofactor evidence="14">
        <name>Mg(2+)</name>
        <dbReference type="ChEBI" id="CHEBI:18420"/>
    </cofactor>
    <cofactor evidence="14">
        <name>Mn(2+)</name>
        <dbReference type="ChEBI" id="CHEBI:29035"/>
    </cofactor>
</comment>
<comment type="catalytic activity">
    <reaction evidence="12 14 15">
        <text>NAD(+) + (deoxyribonucleotide)n-3'-hydroxyl + 5'-phospho-(deoxyribonucleotide)m = (deoxyribonucleotide)n+m + AMP + beta-nicotinamide D-nucleotide.</text>
        <dbReference type="EC" id="6.5.1.2"/>
    </reaction>
</comment>
<dbReference type="Pfam" id="PF03120">
    <property type="entry name" value="OB_DNA_ligase"/>
    <property type="match status" value="1"/>
</dbReference>
<proteinExistence type="inferred from homology"/>
<dbReference type="Pfam" id="PF22745">
    <property type="entry name" value="Nlig-Ia"/>
    <property type="match status" value="1"/>
</dbReference>
<evidence type="ECO:0000313" key="17">
    <source>
        <dbReference type="EMBL" id="SFM73302.1"/>
    </source>
</evidence>
<dbReference type="FunFam" id="2.40.50.140:FF:000012">
    <property type="entry name" value="DNA ligase"/>
    <property type="match status" value="1"/>
</dbReference>
<keyword evidence="18" id="KW-1185">Reference proteome</keyword>
<reference evidence="17 18" key="1">
    <citation type="submission" date="2016-10" db="EMBL/GenBank/DDBJ databases">
        <authorList>
            <person name="de Groot N.N."/>
        </authorList>
    </citation>
    <scope>NUCLEOTIDE SEQUENCE [LARGE SCALE GENOMIC DNA]</scope>
    <source>
        <strain evidence="17 18">DSM 9990</strain>
    </source>
</reference>
<feature type="active site" description="N6-AMP-lysine intermediate" evidence="14">
    <location>
        <position position="118"/>
    </location>
</feature>
<dbReference type="GO" id="GO:0006260">
    <property type="term" value="P:DNA replication"/>
    <property type="evidence" value="ECO:0007669"/>
    <property type="project" value="UniProtKB-KW"/>
</dbReference>
<keyword evidence="6 14" id="KW-0479">Metal-binding</keyword>
<dbReference type="Proteomes" id="UP000199611">
    <property type="component" value="Unassembled WGS sequence"/>
</dbReference>
<evidence type="ECO:0000256" key="14">
    <source>
        <dbReference type="HAMAP-Rule" id="MF_01588"/>
    </source>
</evidence>
<feature type="binding site" evidence="14">
    <location>
        <position position="296"/>
    </location>
    <ligand>
        <name>NAD(+)</name>
        <dbReference type="ChEBI" id="CHEBI:57540"/>
    </ligand>
</feature>
<evidence type="ECO:0000259" key="16">
    <source>
        <dbReference type="PROSITE" id="PS50172"/>
    </source>
</evidence>
<dbReference type="HAMAP" id="MF_01588">
    <property type="entry name" value="DNA_ligase_A"/>
    <property type="match status" value="1"/>
</dbReference>
<keyword evidence="11 14" id="KW-0234">DNA repair</keyword>
<evidence type="ECO:0000256" key="7">
    <source>
        <dbReference type="ARBA" id="ARBA00022763"/>
    </source>
</evidence>
<feature type="binding site" evidence="14">
    <location>
        <position position="414"/>
    </location>
    <ligand>
        <name>Zn(2+)</name>
        <dbReference type="ChEBI" id="CHEBI:29105"/>
    </ligand>
</feature>
<dbReference type="STRING" id="39841.SAMN05660836_01298"/>
<dbReference type="Gene3D" id="3.40.50.10190">
    <property type="entry name" value="BRCT domain"/>
    <property type="match status" value="1"/>
</dbReference>
<evidence type="ECO:0000256" key="5">
    <source>
        <dbReference type="ARBA" id="ARBA00022705"/>
    </source>
</evidence>
<dbReference type="InterPro" id="IPR033136">
    <property type="entry name" value="DNA_ligase_CS"/>
</dbReference>
<dbReference type="CDD" id="cd00114">
    <property type="entry name" value="LIGANc"/>
    <property type="match status" value="1"/>
</dbReference>
<feature type="binding site" evidence="14">
    <location>
        <position position="432"/>
    </location>
    <ligand>
        <name>Zn(2+)</name>
        <dbReference type="ChEBI" id="CHEBI:29105"/>
    </ligand>
</feature>
<keyword evidence="5 14" id="KW-0235">DNA replication</keyword>
<feature type="binding site" evidence="14">
    <location>
        <position position="417"/>
    </location>
    <ligand>
        <name>Zn(2+)</name>
        <dbReference type="ChEBI" id="CHEBI:29105"/>
    </ligand>
</feature>
<dbReference type="InterPro" id="IPR041663">
    <property type="entry name" value="DisA/LigA_HHH"/>
</dbReference>
<dbReference type="InterPro" id="IPR036420">
    <property type="entry name" value="BRCT_dom_sf"/>
</dbReference>
<dbReference type="PROSITE" id="PS50172">
    <property type="entry name" value="BRCT"/>
    <property type="match status" value="1"/>
</dbReference>
<dbReference type="InterPro" id="IPR013840">
    <property type="entry name" value="DNAligase_N"/>
</dbReference>
<dbReference type="Gene3D" id="1.10.150.20">
    <property type="entry name" value="5' to 3' exonuclease, C-terminal subdomain"/>
    <property type="match status" value="2"/>
</dbReference>
<keyword evidence="7 14" id="KW-0227">DNA damage</keyword>
<dbReference type="SUPFAM" id="SSF52113">
    <property type="entry name" value="BRCT domain"/>
    <property type="match status" value="1"/>
</dbReference>
<dbReference type="GO" id="GO:0006281">
    <property type="term" value="P:DNA repair"/>
    <property type="evidence" value="ECO:0007669"/>
    <property type="project" value="UniProtKB-KW"/>
</dbReference>
<dbReference type="EMBL" id="FOUU01000003">
    <property type="protein sequence ID" value="SFM73302.1"/>
    <property type="molecule type" value="Genomic_DNA"/>
</dbReference>
<dbReference type="InterPro" id="IPR001357">
    <property type="entry name" value="BRCT_dom"/>
</dbReference>
<feature type="binding site" evidence="14">
    <location>
        <position position="116"/>
    </location>
    <ligand>
        <name>NAD(+)</name>
        <dbReference type="ChEBI" id="CHEBI:57540"/>
    </ligand>
</feature>
<evidence type="ECO:0000256" key="8">
    <source>
        <dbReference type="ARBA" id="ARBA00022833"/>
    </source>
</evidence>
<dbReference type="InterPro" id="IPR001679">
    <property type="entry name" value="DNA_ligase"/>
</dbReference>
<dbReference type="SUPFAM" id="SSF50249">
    <property type="entry name" value="Nucleic acid-binding proteins"/>
    <property type="match status" value="1"/>
</dbReference>
<dbReference type="PANTHER" id="PTHR23389:SF9">
    <property type="entry name" value="DNA LIGASE"/>
    <property type="match status" value="1"/>
</dbReference>
<dbReference type="SMART" id="SM00532">
    <property type="entry name" value="LIGANc"/>
    <property type="match status" value="1"/>
</dbReference>
<dbReference type="FunFam" id="1.10.150.20:FF:000007">
    <property type="entry name" value="DNA ligase"/>
    <property type="match status" value="1"/>
</dbReference>
<comment type="function">
    <text evidence="1 14">DNA ligase that catalyzes the formation of phosphodiester linkages between 5'-phosphoryl and 3'-hydroxyl groups in double-stranded DNA using NAD as a coenzyme and as the energy source for the reaction. It is essential for DNA replication and repair of damaged DNA.</text>
</comment>
<evidence type="ECO:0000256" key="3">
    <source>
        <dbReference type="ARBA" id="ARBA00013308"/>
    </source>
</evidence>
<keyword evidence="8 14" id="KW-0862">Zinc</keyword>
<evidence type="ECO:0000256" key="15">
    <source>
        <dbReference type="RuleBase" id="RU000618"/>
    </source>
</evidence>
<dbReference type="InterPro" id="IPR012340">
    <property type="entry name" value="NA-bd_OB-fold"/>
</dbReference>
<dbReference type="SMART" id="SM00292">
    <property type="entry name" value="BRCT"/>
    <property type="match status" value="1"/>
</dbReference>
<gene>
    <name evidence="14" type="primary">ligA</name>
    <name evidence="17" type="ORF">SAMN05660836_01298</name>
</gene>
<feature type="binding site" evidence="14">
    <location>
        <position position="437"/>
    </location>
    <ligand>
        <name>Zn(2+)</name>
        <dbReference type="ChEBI" id="CHEBI:29105"/>
    </ligand>
</feature>
<name>A0A1I4T9A0_9BACT</name>
<evidence type="ECO:0000256" key="4">
    <source>
        <dbReference type="ARBA" id="ARBA00022598"/>
    </source>
</evidence>
<dbReference type="PIRSF" id="PIRSF001604">
    <property type="entry name" value="LigA"/>
    <property type="match status" value="1"/>
</dbReference>
<feature type="domain" description="BRCT" evidence="16">
    <location>
        <begin position="597"/>
        <end position="677"/>
    </location>
</feature>
<dbReference type="NCBIfam" id="NF005932">
    <property type="entry name" value="PRK07956.1"/>
    <property type="match status" value="1"/>
</dbReference>
<evidence type="ECO:0000256" key="12">
    <source>
        <dbReference type="ARBA" id="ARBA00034005"/>
    </source>
</evidence>
<keyword evidence="10 14" id="KW-0520">NAD</keyword>
<dbReference type="FunFam" id="1.10.150.20:FF:000006">
    <property type="entry name" value="DNA ligase"/>
    <property type="match status" value="1"/>
</dbReference>
<dbReference type="Pfam" id="PF12826">
    <property type="entry name" value="HHH_2"/>
    <property type="match status" value="1"/>
</dbReference>
<dbReference type="RefSeq" id="WP_093394388.1">
    <property type="nucleotide sequence ID" value="NZ_FOUU01000003.1"/>
</dbReference>
<dbReference type="CDD" id="cd17748">
    <property type="entry name" value="BRCT_DNA_ligase_like"/>
    <property type="match status" value="1"/>
</dbReference>
<dbReference type="Gene3D" id="6.20.10.30">
    <property type="match status" value="1"/>
</dbReference>
<feature type="binding site" evidence="14">
    <location>
        <position position="180"/>
    </location>
    <ligand>
        <name>NAD(+)</name>
        <dbReference type="ChEBI" id="CHEBI:57540"/>
    </ligand>
</feature>
<keyword evidence="4 14" id="KW-0436">Ligase</keyword>
<dbReference type="PROSITE" id="PS01055">
    <property type="entry name" value="DNA_LIGASE_N1"/>
    <property type="match status" value="1"/>
</dbReference>
<feature type="binding site" evidence="14">
    <location>
        <position position="320"/>
    </location>
    <ligand>
        <name>NAD(+)</name>
        <dbReference type="ChEBI" id="CHEBI:57540"/>
    </ligand>
</feature>
<evidence type="ECO:0000313" key="18">
    <source>
        <dbReference type="Proteomes" id="UP000199611"/>
    </source>
</evidence>
<dbReference type="NCBIfam" id="TIGR00575">
    <property type="entry name" value="dnlj"/>
    <property type="match status" value="1"/>
</dbReference>
<dbReference type="GO" id="GO:0003677">
    <property type="term" value="F:DNA binding"/>
    <property type="evidence" value="ECO:0007669"/>
    <property type="project" value="InterPro"/>
</dbReference>
<dbReference type="InterPro" id="IPR004150">
    <property type="entry name" value="NAD_DNA_ligase_OB"/>
</dbReference>
<evidence type="ECO:0000256" key="13">
    <source>
        <dbReference type="ARBA" id="ARBA00060881"/>
    </source>
</evidence>
<dbReference type="PANTHER" id="PTHR23389">
    <property type="entry name" value="CHROMOSOME TRANSMISSION FIDELITY FACTOR 18"/>
    <property type="match status" value="1"/>
</dbReference>
<evidence type="ECO:0000256" key="1">
    <source>
        <dbReference type="ARBA" id="ARBA00004067"/>
    </source>
</evidence>
<dbReference type="Pfam" id="PF01653">
    <property type="entry name" value="DNA_ligase_aden"/>
    <property type="match status" value="1"/>
</dbReference>
<dbReference type="GO" id="GO:0005829">
    <property type="term" value="C:cytosol"/>
    <property type="evidence" value="ECO:0007669"/>
    <property type="project" value="TreeGrafter"/>
</dbReference>
<evidence type="ECO:0000256" key="11">
    <source>
        <dbReference type="ARBA" id="ARBA00023204"/>
    </source>
</evidence>
<dbReference type="Pfam" id="PF14520">
    <property type="entry name" value="HHH_5"/>
    <property type="match status" value="1"/>
</dbReference>
<dbReference type="InterPro" id="IPR018239">
    <property type="entry name" value="DNA_ligase_AS"/>
</dbReference>
<dbReference type="EC" id="6.5.1.2" evidence="2 14"/>
<evidence type="ECO:0000256" key="6">
    <source>
        <dbReference type="ARBA" id="ARBA00022723"/>
    </source>
</evidence>
<accession>A0A1I4T9A0</accession>
<dbReference type="Gene3D" id="2.40.50.140">
    <property type="entry name" value="Nucleic acid-binding proteins"/>
    <property type="match status" value="1"/>
</dbReference>
<dbReference type="InterPro" id="IPR003583">
    <property type="entry name" value="Hlx-hairpin-Hlx_DNA-bd_motif"/>
</dbReference>
<keyword evidence="9 14" id="KW-0460">Magnesium</keyword>
<dbReference type="PROSITE" id="PS01056">
    <property type="entry name" value="DNA_LIGASE_N2"/>
    <property type="match status" value="1"/>
</dbReference>
<sequence length="677" mass="76614">MKDDLEKIRQRIEELRREILYHNYRYYALDDPVITDQEYDTLFRELQELEERYPQFITPDSPTQKVGHPPLESFAPFEHRIPMLSLENAFSEEEVLAFDARVRRALGSPVYSYVAEPKMDGVAVEVIYERGVLTGAGTRGDGRVGEDVTPNVKTIRSIPLRLTAFDGAPEPPEYLAVRGEVFMEKEEFRRLNREQTEKGLPPFANPRNAAAGSLRQLDSRITASRKLRAYFYGVGHVEGIEFRSHWEILETLRSWGLPVNPLRKLCKDIRSAIAHYHELERMRSALPYEIDGVVIKVNEIELQKRLGEKTRSPRWAIAFKFAAHQAVTRVVGINVQVGRTGVLTPVAELEPVQVGGVVVRHATLHNYDEIKRKDIRIGDRVVVQRAGDVIPEVVRVVKEARTGSEKEFAMPDRCPVCASKVVRFPEEVAYRCINQNCPARVKASIIHFASRNAMDIEGLGEKTVNLLVDRGLIRKIPDIYRLKKEDLVNLPGFADLSAENLLKAIDKSRRTNLSRFLFALGIPYVGEYTASLLATHFKSLKAVMEAGRDDLVSIHGIGDKVADAVVEYFRNPENRAMIKDLLDQGLEIEGEPEEVAEFDSFWKGKTVVFTGSLKNFTRDEASRIVTSLGARVANSVSRKTDVVVVGENPGSKLEKAQKLGIQIMREEEFLEKVGQRR</sequence>
<dbReference type="InterPro" id="IPR013839">
    <property type="entry name" value="DNAligase_adenylation"/>
</dbReference>
<dbReference type="OrthoDB" id="9759736at2"/>
<comment type="similarity">
    <text evidence="13 14">Belongs to the NAD-dependent DNA ligase family. LigA subfamily.</text>
</comment>
<dbReference type="AlphaFoldDB" id="A0A1I4T9A0"/>
<dbReference type="Pfam" id="PF00533">
    <property type="entry name" value="BRCT"/>
    <property type="match status" value="1"/>
</dbReference>
<keyword evidence="14" id="KW-0464">Manganese</keyword>
<dbReference type="SUPFAM" id="SSF47781">
    <property type="entry name" value="RuvA domain 2-like"/>
    <property type="match status" value="1"/>
</dbReference>
<feature type="binding site" evidence="14">
    <location>
        <begin position="36"/>
        <end position="40"/>
    </location>
    <ligand>
        <name>NAD(+)</name>
        <dbReference type="ChEBI" id="CHEBI:57540"/>
    </ligand>
</feature>
<dbReference type="Gene3D" id="3.30.470.30">
    <property type="entry name" value="DNA ligase/mRNA capping enzyme"/>
    <property type="match status" value="1"/>
</dbReference>
<dbReference type="SMART" id="SM00278">
    <property type="entry name" value="HhH1"/>
    <property type="match status" value="3"/>
</dbReference>